<evidence type="ECO:0000313" key="2">
    <source>
        <dbReference type="EMBL" id="JAB95500.1"/>
    </source>
</evidence>
<dbReference type="GO" id="GO:0036465">
    <property type="term" value="P:synaptic vesicle recycling"/>
    <property type="evidence" value="ECO:0007669"/>
    <property type="project" value="TreeGrafter"/>
</dbReference>
<name>W8B318_CERCA</name>
<proteinExistence type="evidence at transcript level"/>
<reference evidence="2" key="1">
    <citation type="submission" date="2013-07" db="EMBL/GenBank/DDBJ databases">
        <authorList>
            <person name="Geib S."/>
        </authorList>
    </citation>
    <scope>NUCLEOTIDE SEQUENCE</scope>
</reference>
<dbReference type="GO" id="GO:0032012">
    <property type="term" value="P:regulation of ARF protein signal transduction"/>
    <property type="evidence" value="ECO:0007669"/>
    <property type="project" value="InterPro"/>
</dbReference>
<dbReference type="InterPro" id="IPR047161">
    <property type="entry name" value="GIT-like"/>
</dbReference>
<gene>
    <name evidence="2" type="primary">GIT1</name>
</gene>
<dbReference type="AlphaFoldDB" id="W8B318"/>
<dbReference type="GO" id="GO:0098793">
    <property type="term" value="C:presynapse"/>
    <property type="evidence" value="ECO:0007669"/>
    <property type="project" value="GOC"/>
</dbReference>
<dbReference type="OrthoDB" id="5588096at2759"/>
<dbReference type="InterPro" id="IPR013724">
    <property type="entry name" value="GIT_SHD"/>
</dbReference>
<sequence length="141" mass="16065">MFEELVMDLYDEVDRRENEAIWATSTLNGENVAVPFLPANPFLSATRNQGRQKLARFSRKEFAGLLTDVLCDARRRQKIASLRPLDTPNLNSFYNPPLLNENELELSDDEPIYDPVASDDDYAPIPPISQQFLQFLSFPTG</sequence>
<dbReference type="GO" id="GO:0007420">
    <property type="term" value="P:brain development"/>
    <property type="evidence" value="ECO:0007669"/>
    <property type="project" value="InterPro"/>
</dbReference>
<evidence type="ECO:0000259" key="1">
    <source>
        <dbReference type="SMART" id="SM00555"/>
    </source>
</evidence>
<feature type="domain" description="GIT Spa2 homology (SHD)" evidence="1">
    <location>
        <begin position="1"/>
        <end position="20"/>
    </location>
</feature>
<organism evidence="2">
    <name type="scientific">Ceratitis capitata</name>
    <name type="common">Mediterranean fruit fly</name>
    <name type="synonym">Tephritis capitata</name>
    <dbReference type="NCBI Taxonomy" id="7213"/>
    <lineage>
        <taxon>Eukaryota</taxon>
        <taxon>Metazoa</taxon>
        <taxon>Ecdysozoa</taxon>
        <taxon>Arthropoda</taxon>
        <taxon>Hexapoda</taxon>
        <taxon>Insecta</taxon>
        <taxon>Pterygota</taxon>
        <taxon>Neoptera</taxon>
        <taxon>Endopterygota</taxon>
        <taxon>Diptera</taxon>
        <taxon>Brachycera</taxon>
        <taxon>Muscomorpha</taxon>
        <taxon>Tephritoidea</taxon>
        <taxon>Tephritidae</taxon>
        <taxon>Ceratitis</taxon>
        <taxon>Ceratitis</taxon>
    </lineage>
</organism>
<dbReference type="GO" id="GO:0031267">
    <property type="term" value="F:small GTPase binding"/>
    <property type="evidence" value="ECO:0007669"/>
    <property type="project" value="TreeGrafter"/>
</dbReference>
<dbReference type="PANTHER" id="PTHR46097:SF3">
    <property type="entry name" value="ARF GTPASE-ACTIVATING PROTEIN GIT"/>
    <property type="match status" value="1"/>
</dbReference>
<protein>
    <submittedName>
        <fullName evidence="2">ARF GTPase-activating protein GIT1</fullName>
    </submittedName>
</protein>
<dbReference type="EMBL" id="GAMC01011055">
    <property type="protein sequence ID" value="JAB95500.1"/>
    <property type="molecule type" value="mRNA"/>
</dbReference>
<dbReference type="GO" id="GO:0005096">
    <property type="term" value="F:GTPase activator activity"/>
    <property type="evidence" value="ECO:0007669"/>
    <property type="project" value="InterPro"/>
</dbReference>
<dbReference type="SMART" id="SM00555">
    <property type="entry name" value="GIT"/>
    <property type="match status" value="2"/>
</dbReference>
<accession>W8B318</accession>
<dbReference type="Pfam" id="PF08518">
    <property type="entry name" value="GIT_SHD"/>
    <property type="match status" value="2"/>
</dbReference>
<dbReference type="GO" id="GO:0008277">
    <property type="term" value="P:regulation of G protein-coupled receptor signaling pathway"/>
    <property type="evidence" value="ECO:0007669"/>
    <property type="project" value="TreeGrafter"/>
</dbReference>
<feature type="domain" description="GIT Spa2 homology (SHD)" evidence="1">
    <location>
        <begin position="50"/>
        <end position="80"/>
    </location>
</feature>
<reference evidence="2" key="2">
    <citation type="journal article" date="2014" name="BMC Genomics">
        <title>A genomic perspective to assessing quality of mass-reared SIT flies used in Mediterranean fruit fly (Ceratitis capitata) eradication in California.</title>
        <authorList>
            <person name="Calla B."/>
            <person name="Hall B."/>
            <person name="Hou S."/>
            <person name="Geib S.M."/>
        </authorList>
    </citation>
    <scope>NUCLEOTIDE SEQUENCE</scope>
</reference>
<dbReference type="PANTHER" id="PTHR46097">
    <property type="entry name" value="G PROTEIN-COUPLED RECEPTOR KINASE INTERACTING ARFGAP"/>
    <property type="match status" value="1"/>
</dbReference>